<name>A0A7G9FSZ7_9FIRM</name>
<organism evidence="2 3">
    <name type="scientific">Simiaoa sunii</name>
    <dbReference type="NCBI Taxonomy" id="2763672"/>
    <lineage>
        <taxon>Bacteria</taxon>
        <taxon>Bacillati</taxon>
        <taxon>Bacillota</taxon>
        <taxon>Clostridia</taxon>
        <taxon>Lachnospirales</taxon>
        <taxon>Lachnospiraceae</taxon>
        <taxon>Simiaoa</taxon>
    </lineage>
</organism>
<accession>A0A7G9FSZ7</accession>
<proteinExistence type="predicted"/>
<evidence type="ECO:0000313" key="3">
    <source>
        <dbReference type="Proteomes" id="UP000515981"/>
    </source>
</evidence>
<keyword evidence="1" id="KW-0732">Signal</keyword>
<dbReference type="EMBL" id="CP060633">
    <property type="protein sequence ID" value="QNM01679.1"/>
    <property type="molecule type" value="Genomic_DNA"/>
</dbReference>
<feature type="signal peptide" evidence="1">
    <location>
        <begin position="1"/>
        <end position="26"/>
    </location>
</feature>
<gene>
    <name evidence="2" type="ORF">H9Q77_11280</name>
</gene>
<keyword evidence="3" id="KW-1185">Reference proteome</keyword>
<protein>
    <submittedName>
        <fullName evidence="2">Uncharacterized protein</fullName>
    </submittedName>
</protein>
<dbReference type="Proteomes" id="UP000515981">
    <property type="component" value="Chromosome"/>
</dbReference>
<dbReference type="KEGG" id="ssun:H9Q77_11280"/>
<sequence>MKNYIKRATVILSLVMAMSVPVNVHAEEYSGEPTEEGVYIAITGETEDFYSNEDIYNASISMYDSEALALYNQYLEQAPASISEGEDFAVAALEGFTQYAVEEGIIEDTVEQRAAITKAVVRAEFKLVVAGGNVLGYTAAATLLNHSLQDNPSNLSYVSTTDMAKQIAGSTECTTIVNQFKSDVTGTNYVRKTNSGTTTLNSTTDLHLAYNNVNYSATGVKSNGKWTLTITFTGTYDFDAQSWKNAMTDNALVTILNNYAAYAQSIGAIVPYNVTVTVQTTF</sequence>
<dbReference type="RefSeq" id="WP_022153802.1">
    <property type="nucleotide sequence ID" value="NZ_CP060633.1"/>
</dbReference>
<evidence type="ECO:0000256" key="1">
    <source>
        <dbReference type="SAM" id="SignalP"/>
    </source>
</evidence>
<reference evidence="2 3" key="1">
    <citation type="submission" date="2020-08" db="EMBL/GenBank/DDBJ databases">
        <authorList>
            <person name="Liu C."/>
            <person name="Sun Q."/>
        </authorList>
    </citation>
    <scope>NUCLEOTIDE SEQUENCE [LARGE SCALE GENOMIC DNA]</scope>
    <source>
        <strain evidence="2 3">NSJ-8</strain>
    </source>
</reference>
<feature type="chain" id="PRO_5029004617" evidence="1">
    <location>
        <begin position="27"/>
        <end position="282"/>
    </location>
</feature>
<evidence type="ECO:0000313" key="2">
    <source>
        <dbReference type="EMBL" id="QNM01679.1"/>
    </source>
</evidence>
<dbReference type="AlphaFoldDB" id="A0A7G9FSZ7"/>